<keyword evidence="1" id="KW-0812">Transmembrane</keyword>
<protein>
    <submittedName>
        <fullName evidence="2">Uncharacterized protein</fullName>
    </submittedName>
</protein>
<dbReference type="OrthoDB" id="2455678at2"/>
<feature type="transmembrane region" description="Helical" evidence="1">
    <location>
        <begin position="52"/>
        <end position="73"/>
    </location>
</feature>
<evidence type="ECO:0000313" key="2">
    <source>
        <dbReference type="EMBL" id="PPV18067.1"/>
    </source>
</evidence>
<dbReference type="Proteomes" id="UP000238081">
    <property type="component" value="Unassembled WGS sequence"/>
</dbReference>
<dbReference type="KEGG" id="cbut:ATN24_11295"/>
<organism evidence="2 3">
    <name type="scientific">Clostridium butyricum</name>
    <dbReference type="NCBI Taxonomy" id="1492"/>
    <lineage>
        <taxon>Bacteria</taxon>
        <taxon>Bacillati</taxon>
        <taxon>Bacillota</taxon>
        <taxon>Clostridia</taxon>
        <taxon>Eubacteriales</taxon>
        <taxon>Clostridiaceae</taxon>
        <taxon>Clostridium</taxon>
    </lineage>
</organism>
<keyword evidence="1" id="KW-1133">Transmembrane helix</keyword>
<accession>A0A2S7FFT5</accession>
<dbReference type="EMBL" id="LRDH01000001">
    <property type="protein sequence ID" value="PPV18067.1"/>
    <property type="molecule type" value="Genomic_DNA"/>
</dbReference>
<reference evidence="2 3" key="1">
    <citation type="submission" date="2016-01" db="EMBL/GenBank/DDBJ databases">
        <title>Characterization of the Clostridium difficile lineages that are prevalent in Hong Kong and China.</title>
        <authorList>
            <person name="Kwok J.S.-L."/>
            <person name="Lam W.-Y."/>
            <person name="Ip M."/>
            <person name="Chan T.-F."/>
            <person name="Hawkey P.M."/>
            <person name="Tsui S.K.-W."/>
        </authorList>
    </citation>
    <scope>NUCLEOTIDE SEQUENCE [LARGE SCALE GENOMIC DNA]</scope>
    <source>
        <strain evidence="2 3">300064</strain>
    </source>
</reference>
<evidence type="ECO:0000313" key="3">
    <source>
        <dbReference type="Proteomes" id="UP000238081"/>
    </source>
</evidence>
<keyword evidence="1" id="KW-0472">Membrane</keyword>
<comment type="caution">
    <text evidence="2">The sequence shown here is derived from an EMBL/GenBank/DDBJ whole genome shotgun (WGS) entry which is preliminary data.</text>
</comment>
<gene>
    <name evidence="2" type="ORF">AWN73_01250</name>
</gene>
<proteinExistence type="predicted"/>
<feature type="transmembrane region" description="Helical" evidence="1">
    <location>
        <begin position="20"/>
        <end position="40"/>
    </location>
</feature>
<name>A0A2S7FFT5_CLOBU</name>
<dbReference type="RefSeq" id="WP_052188248.1">
    <property type="nucleotide sequence ID" value="NZ_BTGE01000006.1"/>
</dbReference>
<dbReference type="AlphaFoldDB" id="A0A2S7FFT5"/>
<sequence length="108" mass="12383">MSLITILSFSDINIGIRTWIDYKGFFIISLVVLFPLLFFIQGIVCAINKTGIISVILSITVSIVDYMILMYVYLNDSAFGYIIFYFVAWIIGYTLTFLSREIISLIKK</sequence>
<evidence type="ECO:0000256" key="1">
    <source>
        <dbReference type="SAM" id="Phobius"/>
    </source>
</evidence>
<feature type="transmembrane region" description="Helical" evidence="1">
    <location>
        <begin position="79"/>
        <end position="98"/>
    </location>
</feature>